<dbReference type="SUPFAM" id="SSF56176">
    <property type="entry name" value="FAD-binding/transporter-associated domain-like"/>
    <property type="match status" value="1"/>
</dbReference>
<dbReference type="InterPro" id="IPR036318">
    <property type="entry name" value="FAD-bd_PCMH-like_sf"/>
</dbReference>
<feature type="non-terminal residue" evidence="1">
    <location>
        <position position="278"/>
    </location>
</feature>
<evidence type="ECO:0008006" key="2">
    <source>
        <dbReference type="Google" id="ProtNLM"/>
    </source>
</evidence>
<protein>
    <recommendedName>
        <fullName evidence="2">FAD-binding PCMH-type domain-containing protein</fullName>
    </recommendedName>
</protein>
<gene>
    <name evidence="1" type="ORF">S06H3_31876</name>
</gene>
<reference evidence="1" key="1">
    <citation type="journal article" date="2014" name="Front. Microbiol.">
        <title>High frequency of phylogenetically diverse reductive dehalogenase-homologous genes in deep subseafloor sedimentary metagenomes.</title>
        <authorList>
            <person name="Kawai M."/>
            <person name="Futagami T."/>
            <person name="Toyoda A."/>
            <person name="Takaki Y."/>
            <person name="Nishi S."/>
            <person name="Hori S."/>
            <person name="Arai W."/>
            <person name="Tsubouchi T."/>
            <person name="Morono Y."/>
            <person name="Uchiyama I."/>
            <person name="Ito T."/>
            <person name="Fujiyama A."/>
            <person name="Inagaki F."/>
            <person name="Takami H."/>
        </authorList>
    </citation>
    <scope>NUCLEOTIDE SEQUENCE</scope>
    <source>
        <strain evidence="1">Expedition CK06-06</strain>
    </source>
</reference>
<dbReference type="GO" id="GO:0050660">
    <property type="term" value="F:flavin adenine dinucleotide binding"/>
    <property type="evidence" value="ECO:0007669"/>
    <property type="project" value="InterPro"/>
</dbReference>
<organism evidence="1">
    <name type="scientific">marine sediment metagenome</name>
    <dbReference type="NCBI Taxonomy" id="412755"/>
    <lineage>
        <taxon>unclassified sequences</taxon>
        <taxon>metagenomes</taxon>
        <taxon>ecological metagenomes</taxon>
    </lineage>
</organism>
<evidence type="ECO:0000313" key="1">
    <source>
        <dbReference type="EMBL" id="GAI24953.1"/>
    </source>
</evidence>
<comment type="caution">
    <text evidence="1">The sequence shown here is derived from an EMBL/GenBank/DDBJ whole genome shotgun (WGS) entry which is preliminary data.</text>
</comment>
<dbReference type="Gene3D" id="3.30.465.10">
    <property type="match status" value="1"/>
</dbReference>
<feature type="non-terminal residue" evidence="1">
    <location>
        <position position="1"/>
    </location>
</feature>
<accession>X1M0U6</accession>
<dbReference type="EMBL" id="BARV01018902">
    <property type="protein sequence ID" value="GAI24953.1"/>
    <property type="molecule type" value="Genomic_DNA"/>
</dbReference>
<dbReference type="AlphaFoldDB" id="X1M0U6"/>
<name>X1M0U6_9ZZZZ</name>
<proteinExistence type="predicted"/>
<sequence>GLIGCLPGGGGGVSVLANSLVNGMGLFNYRITYASQRRWNGIEWVSPEGEIYRMGSLVEDEDSWYWQDGLGPNVSGLMHGITGWGGAMGIVTKMSTKLYPIASENLEPEGISYDSCVKLPEDRMKWYNAAFSSEEDVEKTLGEMAKAGIGFVVNRVPGLWRDIAKSRGNLAYRNMFWKSWGKRTREEVSGRRVLRVLLVGRASKAQLEYEERVFMDIVEKYGGRVLEARQVDEASFFAVNSLDMWQPTGMFGDCDVGMESLRCIRAMGEGWRTKETEQ</sequence>
<dbReference type="InterPro" id="IPR016169">
    <property type="entry name" value="FAD-bd_PCMH_sub2"/>
</dbReference>